<feature type="domain" description="NodB homology" evidence="8">
    <location>
        <begin position="21"/>
        <end position="145"/>
    </location>
</feature>
<dbReference type="GO" id="GO:0016020">
    <property type="term" value="C:membrane"/>
    <property type="evidence" value="ECO:0007669"/>
    <property type="project" value="TreeGrafter"/>
</dbReference>
<accession>A0A0A0D6M1</accession>
<evidence type="ECO:0000256" key="5">
    <source>
        <dbReference type="ARBA" id="ARBA00022801"/>
    </source>
</evidence>
<keyword evidence="4" id="KW-0479">Metal-binding</keyword>
<feature type="signal peptide" evidence="7">
    <location>
        <begin position="1"/>
        <end position="21"/>
    </location>
</feature>
<evidence type="ECO:0000256" key="1">
    <source>
        <dbReference type="ARBA" id="ARBA00003236"/>
    </source>
</evidence>
<dbReference type="InterPro" id="IPR002509">
    <property type="entry name" value="NODB_dom"/>
</dbReference>
<dbReference type="Gene3D" id="3.20.20.370">
    <property type="entry name" value="Glycoside hydrolase/deacetylase"/>
    <property type="match status" value="1"/>
</dbReference>
<dbReference type="PANTHER" id="PTHR10587">
    <property type="entry name" value="GLYCOSYL TRANSFERASE-RELATED"/>
    <property type="match status" value="1"/>
</dbReference>
<comment type="similarity">
    <text evidence="2">Belongs to the polysaccharide deacetylase family.</text>
</comment>
<evidence type="ECO:0000256" key="7">
    <source>
        <dbReference type="SAM" id="SignalP"/>
    </source>
</evidence>
<evidence type="ECO:0000256" key="6">
    <source>
        <dbReference type="ARBA" id="ARBA00032976"/>
    </source>
</evidence>
<proteinExistence type="inferred from homology"/>
<dbReference type="RefSeq" id="WP_034835512.1">
    <property type="nucleotide sequence ID" value="NZ_JANX01000104.1"/>
</dbReference>
<dbReference type="GO" id="GO:0005975">
    <property type="term" value="P:carbohydrate metabolic process"/>
    <property type="evidence" value="ECO:0007669"/>
    <property type="project" value="InterPro"/>
</dbReference>
<evidence type="ECO:0000259" key="8">
    <source>
        <dbReference type="Pfam" id="PF01522"/>
    </source>
</evidence>
<dbReference type="EMBL" id="JANX01000104">
    <property type="protein sequence ID" value="KGM34291.1"/>
    <property type="molecule type" value="Genomic_DNA"/>
</dbReference>
<evidence type="ECO:0000256" key="2">
    <source>
        <dbReference type="ARBA" id="ARBA00010973"/>
    </source>
</evidence>
<gene>
    <name evidence="9" type="ORF">P409_11095</name>
</gene>
<protein>
    <recommendedName>
        <fullName evidence="3">Chitooligosaccharide deacetylase</fullName>
    </recommendedName>
    <alternativeName>
        <fullName evidence="6">Nodulation protein B</fullName>
    </alternativeName>
</protein>
<dbReference type="InterPro" id="IPR050248">
    <property type="entry name" value="Polysacc_deacetylase_ArnD"/>
</dbReference>
<evidence type="ECO:0000313" key="10">
    <source>
        <dbReference type="Proteomes" id="UP000029995"/>
    </source>
</evidence>
<evidence type="ECO:0000256" key="4">
    <source>
        <dbReference type="ARBA" id="ARBA00022723"/>
    </source>
</evidence>
<name>A0A0A0D6M1_9PROT</name>
<comment type="function">
    <text evidence="1">Is involved in generating a small heat-stable compound (Nod), an acylated oligomer of N-acetylglucosamine, that stimulates mitosis in various plant protoplasts.</text>
</comment>
<dbReference type="AlphaFoldDB" id="A0A0A0D6M1"/>
<sequence length="278" mass="30281">MPIWSAIAAALLLVLAARAEAADIAITLDDLPYAMPARVDPTQGLDIVERINRTLAAYDVTAMGFAIGEKVSPEALPALEAFAAAGHTVANHSWSHPDYDKITAAEFGSEVERADTALAPWMAGGKFFRFPFLHSGATAEKRIAAAEILVALGYRDVPVSIDDDDFRYNSDYMAALAAGDAEGAQRIAAGYLAHMKAQTEHFQAMARQRLGRDVKHILLLHMNRINADHLGTLLAWYRAEGWTFITAQEALADPVYGMASRYDGPKGLSQIERVTWQP</sequence>
<evidence type="ECO:0000256" key="3">
    <source>
        <dbReference type="ARBA" id="ARBA00020071"/>
    </source>
</evidence>
<dbReference type="OrthoDB" id="5291101at2"/>
<dbReference type="GO" id="GO:0046872">
    <property type="term" value="F:metal ion binding"/>
    <property type="evidence" value="ECO:0007669"/>
    <property type="project" value="UniProtKB-KW"/>
</dbReference>
<reference evidence="9 10" key="1">
    <citation type="submission" date="2014-01" db="EMBL/GenBank/DDBJ databases">
        <title>Genome sequence determination for a cystic fibrosis isolate, Inquilinus limosus.</title>
        <authorList>
            <person name="Pino M."/>
            <person name="Di Conza J."/>
            <person name="Gutkind G."/>
        </authorList>
    </citation>
    <scope>NUCLEOTIDE SEQUENCE [LARGE SCALE GENOMIC DNA]</scope>
    <source>
        <strain evidence="9 10">MP06</strain>
    </source>
</reference>
<dbReference type="PANTHER" id="PTHR10587:SF133">
    <property type="entry name" value="CHITIN DEACETYLASE 1-RELATED"/>
    <property type="match status" value="1"/>
</dbReference>
<dbReference type="InterPro" id="IPR011330">
    <property type="entry name" value="Glyco_hydro/deAcase_b/a-brl"/>
</dbReference>
<comment type="caution">
    <text evidence="9">The sequence shown here is derived from an EMBL/GenBank/DDBJ whole genome shotgun (WGS) entry which is preliminary data.</text>
</comment>
<organism evidence="9 10">
    <name type="scientific">Inquilinus limosus MP06</name>
    <dbReference type="NCBI Taxonomy" id="1398085"/>
    <lineage>
        <taxon>Bacteria</taxon>
        <taxon>Pseudomonadati</taxon>
        <taxon>Pseudomonadota</taxon>
        <taxon>Alphaproteobacteria</taxon>
        <taxon>Rhodospirillales</taxon>
        <taxon>Rhodospirillaceae</taxon>
        <taxon>Inquilinus</taxon>
    </lineage>
</organism>
<dbReference type="SUPFAM" id="SSF88713">
    <property type="entry name" value="Glycoside hydrolase/deacetylase"/>
    <property type="match status" value="1"/>
</dbReference>
<evidence type="ECO:0000313" key="9">
    <source>
        <dbReference type="EMBL" id="KGM34291.1"/>
    </source>
</evidence>
<feature type="chain" id="PRO_5001961131" description="Chitooligosaccharide deacetylase" evidence="7">
    <location>
        <begin position="22"/>
        <end position="278"/>
    </location>
</feature>
<dbReference type="Pfam" id="PF01522">
    <property type="entry name" value="Polysacc_deac_1"/>
    <property type="match status" value="1"/>
</dbReference>
<dbReference type="Proteomes" id="UP000029995">
    <property type="component" value="Unassembled WGS sequence"/>
</dbReference>
<keyword evidence="5" id="KW-0378">Hydrolase</keyword>
<keyword evidence="7" id="KW-0732">Signal</keyword>
<dbReference type="GO" id="GO:0016810">
    <property type="term" value="F:hydrolase activity, acting on carbon-nitrogen (but not peptide) bonds"/>
    <property type="evidence" value="ECO:0007669"/>
    <property type="project" value="InterPro"/>
</dbReference>